<keyword evidence="1" id="KW-1133">Transmembrane helix</keyword>
<dbReference type="InterPro" id="IPR036259">
    <property type="entry name" value="MFS_trans_sf"/>
</dbReference>
<name>A0A0M0BQZ2_9ARCH</name>
<accession>A0A0M0BQZ2</accession>
<reference evidence="2 3" key="1">
    <citation type="submission" date="2015-06" db="EMBL/GenBank/DDBJ databases">
        <title>New insights into the roles of widespread benthic archaea in carbon and nitrogen cycling.</title>
        <authorList>
            <person name="Lazar C.S."/>
            <person name="Baker B.J."/>
            <person name="Seitz K.W."/>
            <person name="Hyde A.S."/>
            <person name="Dick G.J."/>
            <person name="Hinrichs K.-U."/>
            <person name="Teske A.P."/>
        </authorList>
    </citation>
    <scope>NUCLEOTIDE SEQUENCE [LARGE SCALE GENOMIC DNA]</scope>
    <source>
        <strain evidence="2">SG8-32-1</strain>
    </source>
</reference>
<dbReference type="AlphaFoldDB" id="A0A0M0BQZ2"/>
<proteinExistence type="predicted"/>
<dbReference type="SUPFAM" id="SSF103473">
    <property type="entry name" value="MFS general substrate transporter"/>
    <property type="match status" value="1"/>
</dbReference>
<gene>
    <name evidence="2" type="ORF">AC477_04535</name>
</gene>
<protein>
    <submittedName>
        <fullName evidence="2">Uncharacterized protein</fullName>
    </submittedName>
</protein>
<dbReference type="Proteomes" id="UP000037237">
    <property type="component" value="Unassembled WGS sequence"/>
</dbReference>
<organism evidence="2 3">
    <name type="scientific">miscellaneous Crenarchaeota group-1 archaeon SG8-32-1</name>
    <dbReference type="NCBI Taxonomy" id="1685124"/>
    <lineage>
        <taxon>Archaea</taxon>
        <taxon>Candidatus Bathyarchaeota</taxon>
        <taxon>MCG-1</taxon>
    </lineage>
</organism>
<keyword evidence="1" id="KW-0472">Membrane</keyword>
<evidence type="ECO:0000256" key="1">
    <source>
        <dbReference type="SAM" id="Phobius"/>
    </source>
</evidence>
<evidence type="ECO:0000313" key="3">
    <source>
        <dbReference type="Proteomes" id="UP000037237"/>
    </source>
</evidence>
<comment type="caution">
    <text evidence="2">The sequence shown here is derived from an EMBL/GenBank/DDBJ whole genome shotgun (WGS) entry which is preliminary data.</text>
</comment>
<evidence type="ECO:0000313" key="2">
    <source>
        <dbReference type="EMBL" id="KON30982.1"/>
    </source>
</evidence>
<sequence length="88" mass="9516">MAIFIGPISYFVALAVAVFELNQGIVNTVTRAMIPKSVNSNLVATAYGKYYLIIGFSFLLANIIVGILWTNLGSNISVLYNTVLTLLS</sequence>
<feature type="transmembrane region" description="Helical" evidence="1">
    <location>
        <begin position="6"/>
        <end position="29"/>
    </location>
</feature>
<keyword evidence="1" id="KW-0812">Transmembrane</keyword>
<feature type="transmembrane region" description="Helical" evidence="1">
    <location>
        <begin position="50"/>
        <end position="69"/>
    </location>
</feature>
<dbReference type="EMBL" id="LFWU01000110">
    <property type="protein sequence ID" value="KON30982.1"/>
    <property type="molecule type" value="Genomic_DNA"/>
</dbReference>